<proteinExistence type="inferred from homology"/>
<keyword evidence="3" id="KW-0472">Membrane</keyword>
<feature type="region of interest" description="Disordered" evidence="2">
    <location>
        <begin position="350"/>
        <end position="407"/>
    </location>
</feature>
<organism evidence="5 6">
    <name type="scientific">Actinomadura parmotrematis</name>
    <dbReference type="NCBI Taxonomy" id="2864039"/>
    <lineage>
        <taxon>Bacteria</taxon>
        <taxon>Bacillati</taxon>
        <taxon>Actinomycetota</taxon>
        <taxon>Actinomycetes</taxon>
        <taxon>Streptosporangiales</taxon>
        <taxon>Thermomonosporaceae</taxon>
        <taxon>Actinomadura</taxon>
    </lineage>
</organism>
<dbReference type="PANTHER" id="PTHR33392">
    <property type="entry name" value="POLYISOPRENYL-TEICHOIC ACID--PEPTIDOGLYCAN TEICHOIC ACID TRANSFERASE TAGU"/>
    <property type="match status" value="1"/>
</dbReference>
<keyword evidence="6" id="KW-1185">Reference proteome</keyword>
<keyword evidence="3" id="KW-0812">Transmembrane</keyword>
<name>A0ABS7G6V2_9ACTN</name>
<feature type="transmembrane region" description="Helical" evidence="3">
    <location>
        <begin position="30"/>
        <end position="54"/>
    </location>
</feature>
<evidence type="ECO:0000256" key="1">
    <source>
        <dbReference type="ARBA" id="ARBA00006068"/>
    </source>
</evidence>
<dbReference type="InterPro" id="IPR050922">
    <property type="entry name" value="LytR/CpsA/Psr_CW_biosynth"/>
</dbReference>
<comment type="caution">
    <text evidence="5">The sequence shown here is derived from an EMBL/GenBank/DDBJ whole genome shotgun (WGS) entry which is preliminary data.</text>
</comment>
<evidence type="ECO:0000313" key="6">
    <source>
        <dbReference type="Proteomes" id="UP000774570"/>
    </source>
</evidence>
<feature type="compositionally biased region" description="Basic and acidic residues" evidence="2">
    <location>
        <begin position="8"/>
        <end position="21"/>
    </location>
</feature>
<dbReference type="Pfam" id="PF03816">
    <property type="entry name" value="LytR_cpsA_psr"/>
    <property type="match status" value="1"/>
</dbReference>
<dbReference type="Proteomes" id="UP000774570">
    <property type="component" value="Unassembled WGS sequence"/>
</dbReference>
<dbReference type="NCBIfam" id="TIGR00350">
    <property type="entry name" value="lytR_cpsA_psr"/>
    <property type="match status" value="1"/>
</dbReference>
<dbReference type="PANTHER" id="PTHR33392:SF6">
    <property type="entry name" value="POLYISOPRENYL-TEICHOIC ACID--PEPTIDOGLYCAN TEICHOIC ACID TRANSFERASE TAGU"/>
    <property type="match status" value="1"/>
</dbReference>
<evidence type="ECO:0000256" key="2">
    <source>
        <dbReference type="SAM" id="MobiDB-lite"/>
    </source>
</evidence>
<evidence type="ECO:0000313" key="5">
    <source>
        <dbReference type="EMBL" id="MBW8487358.1"/>
    </source>
</evidence>
<gene>
    <name evidence="5" type="ORF">K1Y72_33745</name>
</gene>
<dbReference type="Gene3D" id="3.40.630.190">
    <property type="entry name" value="LCP protein"/>
    <property type="match status" value="1"/>
</dbReference>
<protein>
    <submittedName>
        <fullName evidence="5">LCP family protein</fullName>
    </submittedName>
</protein>
<accession>A0ABS7G6V2</accession>
<dbReference type="InterPro" id="IPR004474">
    <property type="entry name" value="LytR_CpsA_psr"/>
</dbReference>
<keyword evidence="3" id="KW-1133">Transmembrane helix</keyword>
<evidence type="ECO:0000256" key="3">
    <source>
        <dbReference type="SAM" id="Phobius"/>
    </source>
</evidence>
<feature type="region of interest" description="Disordered" evidence="2">
    <location>
        <begin position="1"/>
        <end position="25"/>
    </location>
</feature>
<dbReference type="RefSeq" id="WP_220170595.1">
    <property type="nucleotide sequence ID" value="NZ_JAIBOA010000033.1"/>
</dbReference>
<feature type="compositionally biased region" description="Low complexity" evidence="2">
    <location>
        <begin position="350"/>
        <end position="370"/>
    </location>
</feature>
<reference evidence="5 6" key="1">
    <citation type="submission" date="2021-07" db="EMBL/GenBank/DDBJ databases">
        <title>Actinomadura sp. PM05-2 isolated from lichen.</title>
        <authorList>
            <person name="Somphong A."/>
            <person name="Phongsopitanun W."/>
            <person name="Tanasupawat S."/>
            <person name="Peongsungnone V."/>
        </authorList>
    </citation>
    <scope>NUCLEOTIDE SEQUENCE [LARGE SCALE GENOMIC DNA]</scope>
    <source>
        <strain evidence="5 6">PM05-2</strain>
    </source>
</reference>
<feature type="domain" description="Cell envelope-related transcriptional attenuator" evidence="4">
    <location>
        <begin position="108"/>
        <end position="264"/>
    </location>
</feature>
<sequence>MGTTSRQRHAEPAPGEDERPAPRRSRRRRVLIWTAAASAAVLAAGALAAGGFYWRLDHNIRHEDTDRLIGSGRPPKLNAALNILLLGTDDRSGANAAYGPGMTKEPPRSDTMILLHLSPGGDRAIGASLPRDLMVPIPSCTRADGTRTGAVAAGMLNSSFTLGGASCTVKTVEGFAHVKIDHFMQVDFTSFKNVTTAVGGVEVCLPRAVDDRDSKLRLGKGRHVIEGETALAYVRNRHGLGDGSDLQRIRRQQQFMASLARKVLSAGTLTDPTRLLPLAEAGTKSLTTDDGLTVTGMVRIAQGMRDLTAGGLRFVTVPTGAYAPDHNRVALSEPAAGRFFDAVRADRTLPGASASPSAGPPAGRRVQAKAGKAKAKTGVKTIPQQPDEVGAGDDACAPAGRKPDAHA</sequence>
<comment type="similarity">
    <text evidence="1">Belongs to the LytR/CpsA/Psr (LCP) family.</text>
</comment>
<evidence type="ECO:0000259" key="4">
    <source>
        <dbReference type="Pfam" id="PF03816"/>
    </source>
</evidence>
<dbReference type="EMBL" id="JAIBOA010000033">
    <property type="protein sequence ID" value="MBW8487358.1"/>
    <property type="molecule type" value="Genomic_DNA"/>
</dbReference>